<sequence length="586" mass="63377">MPPTTRKRTAKMAAIEEEESGPSEDPANPEQQPSPGQGSTHGSSKDAQGETDPELFANENDTAPPGAKRAKTSTTKSTSEDGDTVENESTTENQDQPAQAPGPIRTKKMRKQRRRKGQSCDRCQRAEIEGWRARVMQLEQQLQSNGIVPITNQAANTQNQQSVSGNAVLAALPRGPLDHLDPYQAYLNMANNANIANPYAGDPQVSATQGKQNLTDGFQLPQPNMTFQQQVQNGNAEAGSSTAPMQAQAAAQGAQAGNFPYQAQVGEDDYNPQPGNVTIANRNLGDNQIAGGQYMAMQGPGAQAADVQNTGVQMKPQWNYFSQKPGSQNYQQAQDYNQNQTLDQNIQQQSFQQNPLPQDFNSNLELQNSEQLPHLNEGFQSNAGPPGYYLTGASGDYQMPPDTSTNAQYNAHRPQYQRQPQAQPNNDAMETSPIAGHPQPPEAQANPTTGDDDFHGLPSIGDRGRESSLPMDIDAMIAAMQAAKASLAQPNITGDSDGDILGVAPMENLVYGLLHDTSPMHTTPDLRMFTMDVPGNDNNHNQNSQRANNQNNSNPLPSNPQLISFGPPGSQPGNPPPDRREWQPGR</sequence>
<gene>
    <name evidence="2" type="ORF">ATNIH1004_006004</name>
</gene>
<feature type="compositionally biased region" description="Basic residues" evidence="1">
    <location>
        <begin position="105"/>
        <end position="117"/>
    </location>
</feature>
<dbReference type="AlphaFoldDB" id="A0A5M9MJZ0"/>
<evidence type="ECO:0000313" key="2">
    <source>
        <dbReference type="EMBL" id="KAA8647312.1"/>
    </source>
</evidence>
<dbReference type="EMBL" id="QUQM01000004">
    <property type="protein sequence ID" value="KAA8647312.1"/>
    <property type="molecule type" value="Genomic_DNA"/>
</dbReference>
<feature type="compositionally biased region" description="Polar residues" evidence="1">
    <location>
        <begin position="29"/>
        <end position="42"/>
    </location>
</feature>
<accession>A0A5M9MJZ0</accession>
<protein>
    <submittedName>
        <fullName evidence="2">Uncharacterized protein</fullName>
    </submittedName>
</protein>
<dbReference type="VEuPathDB" id="FungiDB:EYZ11_007475"/>
<dbReference type="GeneID" id="54328706"/>
<dbReference type="Proteomes" id="UP000324241">
    <property type="component" value="Unassembled WGS sequence"/>
</dbReference>
<feature type="region of interest" description="Disordered" evidence="1">
    <location>
        <begin position="524"/>
        <end position="586"/>
    </location>
</feature>
<comment type="caution">
    <text evidence="2">The sequence shown here is derived from an EMBL/GenBank/DDBJ whole genome shotgun (WGS) entry which is preliminary data.</text>
</comment>
<feature type="region of interest" description="Disordered" evidence="1">
    <location>
        <begin position="375"/>
        <end position="467"/>
    </location>
</feature>
<feature type="compositionally biased region" description="Polar residues" evidence="1">
    <location>
        <begin position="87"/>
        <end position="97"/>
    </location>
</feature>
<feature type="compositionally biased region" description="Basic and acidic residues" evidence="1">
    <location>
        <begin position="577"/>
        <end position="586"/>
    </location>
</feature>
<feature type="compositionally biased region" description="Low complexity" evidence="1">
    <location>
        <begin position="534"/>
        <end position="568"/>
    </location>
</feature>
<proteinExistence type="predicted"/>
<feature type="region of interest" description="Disordered" evidence="1">
    <location>
        <begin position="1"/>
        <end position="123"/>
    </location>
</feature>
<feature type="compositionally biased region" description="Low complexity" evidence="1">
    <location>
        <begin position="413"/>
        <end position="424"/>
    </location>
</feature>
<organism evidence="2 3">
    <name type="scientific">Aspergillus tanneri</name>
    <dbReference type="NCBI Taxonomy" id="1220188"/>
    <lineage>
        <taxon>Eukaryota</taxon>
        <taxon>Fungi</taxon>
        <taxon>Dikarya</taxon>
        <taxon>Ascomycota</taxon>
        <taxon>Pezizomycotina</taxon>
        <taxon>Eurotiomycetes</taxon>
        <taxon>Eurotiomycetidae</taxon>
        <taxon>Eurotiales</taxon>
        <taxon>Aspergillaceae</taxon>
        <taxon>Aspergillus</taxon>
        <taxon>Aspergillus subgen. Circumdati</taxon>
    </lineage>
</organism>
<name>A0A5M9MJZ0_9EURO</name>
<feature type="compositionally biased region" description="Basic residues" evidence="1">
    <location>
        <begin position="1"/>
        <end position="10"/>
    </location>
</feature>
<reference evidence="2 3" key="1">
    <citation type="submission" date="2019-08" db="EMBL/GenBank/DDBJ databases">
        <title>The genome sequence of a newly discovered highly antifungal drug resistant Aspergillus species, Aspergillus tanneri NIH 1004.</title>
        <authorList>
            <person name="Mounaud S."/>
            <person name="Singh I."/>
            <person name="Joardar V."/>
            <person name="Pakala S."/>
            <person name="Pakala S."/>
            <person name="Venepally P."/>
            <person name="Chung J.K."/>
            <person name="Losada L."/>
            <person name="Nierman W.C."/>
        </authorList>
    </citation>
    <scope>NUCLEOTIDE SEQUENCE [LARGE SCALE GENOMIC DNA]</scope>
    <source>
        <strain evidence="2 3">NIH1004</strain>
    </source>
</reference>
<evidence type="ECO:0000313" key="3">
    <source>
        <dbReference type="Proteomes" id="UP000324241"/>
    </source>
</evidence>
<feature type="compositionally biased region" description="Polar residues" evidence="1">
    <location>
        <begin position="231"/>
        <end position="245"/>
    </location>
</feature>
<dbReference type="RefSeq" id="XP_033426673.1">
    <property type="nucleotide sequence ID" value="XM_033570641.1"/>
</dbReference>
<evidence type="ECO:0000256" key="1">
    <source>
        <dbReference type="SAM" id="MobiDB-lite"/>
    </source>
</evidence>
<feature type="region of interest" description="Disordered" evidence="1">
    <location>
        <begin position="231"/>
        <end position="254"/>
    </location>
</feature>